<organism evidence="3">
    <name type="scientific">Drosophila simulans</name>
    <name type="common">Fruit fly</name>
    <dbReference type="NCBI Taxonomy" id="7240"/>
    <lineage>
        <taxon>Eukaryota</taxon>
        <taxon>Metazoa</taxon>
        <taxon>Ecdysozoa</taxon>
        <taxon>Arthropoda</taxon>
        <taxon>Hexapoda</taxon>
        <taxon>Insecta</taxon>
        <taxon>Pterygota</taxon>
        <taxon>Neoptera</taxon>
        <taxon>Endopterygota</taxon>
        <taxon>Diptera</taxon>
        <taxon>Brachycera</taxon>
        <taxon>Muscomorpha</taxon>
        <taxon>Ephydroidea</taxon>
        <taxon>Drosophilidae</taxon>
        <taxon>Drosophila</taxon>
        <taxon>Sophophora</taxon>
    </lineage>
</organism>
<dbReference type="InterPro" id="IPR036508">
    <property type="entry name" value="Chitin-bd_dom_sf"/>
</dbReference>
<feature type="domain" description="Chitin-binding type-2" evidence="2">
    <location>
        <begin position="158"/>
        <end position="223"/>
    </location>
</feature>
<sequence length="233" mass="24299">MLRCLILLALGVFVVIRILGIRGDCNVCASVSNVACISNTSYQFCSGSALPAGPVYTCPTGSYCTANDVTCNTDVAQRSCIGCGTCDSGNTFACLTARTFALCLGTSTPSQIVGSCGSSYVCDFNNPYICGSPAAGSQATCPGDGSGTGLDVSATTPTTYCSVVQQHGRFPYGIDLNTTCRQYIYCFLNATNWAGGLYYCPGQTYFNSTSRYCGTEVPARCTSGITSLTLTNL</sequence>
<reference evidence="3" key="2">
    <citation type="submission" date="2014-06" db="EMBL/GenBank/DDBJ databases">
        <authorList>
            <person name="Hu T."/>
            <person name="Eisen M.B."/>
            <person name="Thornton K.R."/>
            <person name="Andolfatto P."/>
        </authorList>
    </citation>
    <scope>NUCLEOTIDE SEQUENCE</scope>
    <source>
        <strain evidence="3">W501</strain>
    </source>
</reference>
<evidence type="ECO:0000259" key="2">
    <source>
        <dbReference type="PROSITE" id="PS50940"/>
    </source>
</evidence>
<evidence type="ECO:0000256" key="1">
    <source>
        <dbReference type="SAM" id="SignalP"/>
    </source>
</evidence>
<feature type="chain" id="PRO_5005321652" description="Chitin-binding type-2 domain-containing protein" evidence="1">
    <location>
        <begin position="21"/>
        <end position="233"/>
    </location>
</feature>
<keyword evidence="1" id="KW-0732">Signal</keyword>
<dbReference type="Proteomes" id="UP000035880">
    <property type="component" value="Chromosome 3L"/>
</dbReference>
<dbReference type="GO" id="GO:0008061">
    <property type="term" value="F:chitin binding"/>
    <property type="evidence" value="ECO:0007669"/>
    <property type="project" value="InterPro"/>
</dbReference>
<dbReference type="OrthoDB" id="8179045at2759"/>
<feature type="signal peptide" evidence="1">
    <location>
        <begin position="1"/>
        <end position="20"/>
    </location>
</feature>
<dbReference type="KEGG" id="dsi:Dsimw501_GD14130"/>
<dbReference type="GO" id="GO:0005576">
    <property type="term" value="C:extracellular region"/>
    <property type="evidence" value="ECO:0007669"/>
    <property type="project" value="InterPro"/>
</dbReference>
<proteinExistence type="predicted"/>
<name>A0A0J9RRN6_DROSI</name>
<dbReference type="AlphaFoldDB" id="A0A0J9RRN6"/>
<dbReference type="SUPFAM" id="SSF57625">
    <property type="entry name" value="Invertebrate chitin-binding proteins"/>
    <property type="match status" value="1"/>
</dbReference>
<accession>A0A0J9RRN6</accession>
<dbReference type="PROSITE" id="PS50940">
    <property type="entry name" value="CHIT_BIND_II"/>
    <property type="match status" value="1"/>
</dbReference>
<protein>
    <recommendedName>
        <fullName evidence="2">Chitin-binding type-2 domain-containing protein</fullName>
    </recommendedName>
</protein>
<gene>
    <name evidence="3" type="primary">Dsim\GD14130</name>
    <name evidence="3" type="ORF">Dsimw501_GD14130</name>
</gene>
<reference evidence="3" key="1">
    <citation type="journal article" date="2013" name="Genome Res.">
        <title>A second-generation assembly of the Drosophila simulans genome provides new insights into patterns of lineage-specific divergence.</title>
        <authorList>
            <person name="Hu T.T."/>
            <person name="Eisen M.B."/>
            <person name="Thornton K.R."/>
            <person name="Andolfatto P."/>
        </authorList>
    </citation>
    <scope>NUCLEOTIDE SEQUENCE [LARGE SCALE GENOMIC DNA]</scope>
    <source>
        <strain evidence="3">W501</strain>
    </source>
</reference>
<dbReference type="EMBL" id="CM002912">
    <property type="protein sequence ID" value="KMY98486.1"/>
    <property type="molecule type" value="Genomic_DNA"/>
</dbReference>
<reference evidence="3" key="3">
    <citation type="submission" date="2015-04" db="EMBL/GenBank/DDBJ databases">
        <authorList>
            <consortium name="FlyBase"/>
        </authorList>
    </citation>
    <scope>NUCLEOTIDE SEQUENCE</scope>
    <source>
        <strain evidence="3">W501</strain>
    </source>
</reference>
<evidence type="ECO:0000313" key="3">
    <source>
        <dbReference type="EMBL" id="KMY98486.1"/>
    </source>
</evidence>
<dbReference type="InterPro" id="IPR002557">
    <property type="entry name" value="Chitin-bd_dom"/>
</dbReference>
<dbReference type="Bgee" id="FBgn0084931">
    <property type="expression patterns" value="Expressed in adult organism"/>
</dbReference>